<dbReference type="RefSeq" id="WP_219895928.1">
    <property type="nucleotide sequence ID" value="NZ_NWTX01000081.1"/>
</dbReference>
<proteinExistence type="predicted"/>
<dbReference type="EMBL" id="NWTX01000081">
    <property type="protein sequence ID" value="PST45385.1"/>
    <property type="molecule type" value="Genomic_DNA"/>
</dbReference>
<feature type="non-terminal residue" evidence="1">
    <location>
        <position position="1"/>
    </location>
</feature>
<protein>
    <submittedName>
        <fullName evidence="1">Uncharacterized protein</fullName>
    </submittedName>
</protein>
<keyword evidence="2" id="KW-1185">Reference proteome</keyword>
<name>A0A2T3G7A8_9BIFI</name>
<reference evidence="2" key="1">
    <citation type="submission" date="2017-09" db="EMBL/GenBank/DDBJ databases">
        <authorList>
            <person name="Sela D.A."/>
            <person name="Albert K."/>
        </authorList>
    </citation>
    <scope>NUCLEOTIDE SEQUENCE [LARGE SCALE GENOMIC DNA]</scope>
    <source>
        <strain evidence="2">UMA51805</strain>
    </source>
</reference>
<dbReference type="Proteomes" id="UP000240228">
    <property type="component" value="Unassembled WGS sequence"/>
</dbReference>
<gene>
    <name evidence="1" type="ORF">CPA40_11355</name>
</gene>
<dbReference type="AlphaFoldDB" id="A0A2T3G7A8"/>
<comment type="caution">
    <text evidence="1">The sequence shown here is derived from an EMBL/GenBank/DDBJ whole genome shotgun (WGS) entry which is preliminary data.</text>
</comment>
<organism evidence="1 2">
    <name type="scientific">Bifidobacterium callitrichos</name>
    <dbReference type="NCBI Taxonomy" id="762209"/>
    <lineage>
        <taxon>Bacteria</taxon>
        <taxon>Bacillati</taxon>
        <taxon>Actinomycetota</taxon>
        <taxon>Actinomycetes</taxon>
        <taxon>Bifidobacteriales</taxon>
        <taxon>Bifidobacteriaceae</taxon>
        <taxon>Bifidobacterium</taxon>
    </lineage>
</organism>
<reference evidence="1 2" key="2">
    <citation type="submission" date="2018-03" db="EMBL/GenBank/DDBJ databases">
        <title>The comparative genomics of Bifidobacterium callitrichos reflects dietary carbohydrate utilization within the common marmoset gut.</title>
        <authorList>
            <person name="Rani A."/>
        </authorList>
    </citation>
    <scope>NUCLEOTIDE SEQUENCE [LARGE SCALE GENOMIC DNA]</scope>
    <source>
        <strain evidence="1 2">UMA51805</strain>
    </source>
</reference>
<feature type="non-terminal residue" evidence="1">
    <location>
        <position position="77"/>
    </location>
</feature>
<evidence type="ECO:0000313" key="2">
    <source>
        <dbReference type="Proteomes" id="UP000240228"/>
    </source>
</evidence>
<accession>A0A2T3G7A8</accession>
<sequence>TSTTSTSGGWTDEGRLFEGVDSEVNGEFADFDAAADTDGTKGLSATEKTVRDQLAAAATPIVTPVYRLFNKVNGDHV</sequence>
<evidence type="ECO:0000313" key="1">
    <source>
        <dbReference type="EMBL" id="PST45385.1"/>
    </source>
</evidence>